<accession>A0A6G1JFW5</accession>
<dbReference type="Proteomes" id="UP000799291">
    <property type="component" value="Unassembled WGS sequence"/>
</dbReference>
<feature type="transmembrane region" description="Helical" evidence="1">
    <location>
        <begin position="145"/>
        <end position="165"/>
    </location>
</feature>
<evidence type="ECO:0000256" key="1">
    <source>
        <dbReference type="SAM" id="Phobius"/>
    </source>
</evidence>
<dbReference type="InterPro" id="IPR013869">
    <property type="entry name" value="DUF1757"/>
</dbReference>
<dbReference type="OrthoDB" id="544298at2759"/>
<dbReference type="EMBL" id="MU005572">
    <property type="protein sequence ID" value="KAF2689328.1"/>
    <property type="molecule type" value="Genomic_DNA"/>
</dbReference>
<reference evidence="2" key="1">
    <citation type="journal article" date="2020" name="Stud. Mycol.">
        <title>101 Dothideomycetes genomes: a test case for predicting lifestyles and emergence of pathogens.</title>
        <authorList>
            <person name="Haridas S."/>
            <person name="Albert R."/>
            <person name="Binder M."/>
            <person name="Bloem J."/>
            <person name="Labutti K."/>
            <person name="Salamov A."/>
            <person name="Andreopoulos B."/>
            <person name="Baker S."/>
            <person name="Barry K."/>
            <person name="Bills G."/>
            <person name="Bluhm B."/>
            <person name="Cannon C."/>
            <person name="Castanera R."/>
            <person name="Culley D."/>
            <person name="Daum C."/>
            <person name="Ezra D."/>
            <person name="Gonzalez J."/>
            <person name="Henrissat B."/>
            <person name="Kuo A."/>
            <person name="Liang C."/>
            <person name="Lipzen A."/>
            <person name="Lutzoni F."/>
            <person name="Magnuson J."/>
            <person name="Mondo S."/>
            <person name="Nolan M."/>
            <person name="Ohm R."/>
            <person name="Pangilinan J."/>
            <person name="Park H.-J."/>
            <person name="Ramirez L."/>
            <person name="Alfaro M."/>
            <person name="Sun H."/>
            <person name="Tritt A."/>
            <person name="Yoshinaga Y."/>
            <person name="Zwiers L.-H."/>
            <person name="Turgeon B."/>
            <person name="Goodwin S."/>
            <person name="Spatafora J."/>
            <person name="Crous P."/>
            <person name="Grigoriev I."/>
        </authorList>
    </citation>
    <scope>NUCLEOTIDE SEQUENCE</scope>
    <source>
        <strain evidence="2">CBS 122367</strain>
    </source>
</reference>
<protein>
    <submittedName>
        <fullName evidence="2">Uncharacterized protein</fullName>
    </submittedName>
</protein>
<name>A0A6G1JFW5_9PLEO</name>
<keyword evidence="1" id="KW-1133">Transmembrane helix</keyword>
<evidence type="ECO:0000313" key="2">
    <source>
        <dbReference type="EMBL" id="KAF2689328.1"/>
    </source>
</evidence>
<organism evidence="2 3">
    <name type="scientific">Lentithecium fluviatile CBS 122367</name>
    <dbReference type="NCBI Taxonomy" id="1168545"/>
    <lineage>
        <taxon>Eukaryota</taxon>
        <taxon>Fungi</taxon>
        <taxon>Dikarya</taxon>
        <taxon>Ascomycota</taxon>
        <taxon>Pezizomycotina</taxon>
        <taxon>Dothideomycetes</taxon>
        <taxon>Pleosporomycetidae</taxon>
        <taxon>Pleosporales</taxon>
        <taxon>Massarineae</taxon>
        <taxon>Lentitheciaceae</taxon>
        <taxon>Lentithecium</taxon>
    </lineage>
</organism>
<evidence type="ECO:0000313" key="3">
    <source>
        <dbReference type="Proteomes" id="UP000799291"/>
    </source>
</evidence>
<dbReference type="AlphaFoldDB" id="A0A6G1JFW5"/>
<proteinExistence type="predicted"/>
<keyword evidence="1" id="KW-0812">Transmembrane</keyword>
<dbReference type="PANTHER" id="PTHR38636:SF1">
    <property type="entry name" value="CHLORIDE CHANNEL PROTEIN CLC-D"/>
    <property type="match status" value="1"/>
</dbReference>
<dbReference type="PANTHER" id="PTHR38636">
    <property type="entry name" value="PROTEIN CBG20488"/>
    <property type="match status" value="1"/>
</dbReference>
<sequence length="171" mass="18039">MTSLYPHTPYAEDQPSAHAILYTHTIRAGAMAGTFLSLFTAPASLLISRYRYNTPLASATFIPRLLSHSGRGLLFGALFGAAATYGRMTGREEIEWQDRAWRLHENRGEMDTDFVALGGAGVGALAAWAAKSRGGLVGLSAGKAALGGAGLGMACGVGYMVSTYLRGRRPA</sequence>
<dbReference type="Pfam" id="PF08560">
    <property type="entry name" value="DUF1757"/>
    <property type="match status" value="1"/>
</dbReference>
<feature type="transmembrane region" description="Helical" evidence="1">
    <location>
        <begin position="30"/>
        <end position="52"/>
    </location>
</feature>
<keyword evidence="1" id="KW-0472">Membrane</keyword>
<gene>
    <name evidence="2" type="ORF">K458DRAFT_413632</name>
</gene>
<feature type="transmembrane region" description="Helical" evidence="1">
    <location>
        <begin position="111"/>
        <end position="130"/>
    </location>
</feature>
<keyword evidence="3" id="KW-1185">Reference proteome</keyword>